<keyword evidence="3" id="KW-1185">Reference proteome</keyword>
<organism evidence="2 3">
    <name type="scientific">Mesobacterium hydrothermale</name>
    <dbReference type="NCBI Taxonomy" id="3111907"/>
    <lineage>
        <taxon>Bacteria</taxon>
        <taxon>Pseudomonadati</taxon>
        <taxon>Pseudomonadota</taxon>
        <taxon>Alphaproteobacteria</taxon>
        <taxon>Rhodobacterales</taxon>
        <taxon>Roseobacteraceae</taxon>
        <taxon>Mesobacterium</taxon>
    </lineage>
</organism>
<reference evidence="2 3" key="1">
    <citation type="submission" date="2024-01" db="EMBL/GenBank/DDBJ databases">
        <title>Mesobacterium rodlantinim sp. nov., isolated from shallow sea hydrothermal systems off Kueishantao Island.</title>
        <authorList>
            <person name="Su Z."/>
            <person name="Tang K."/>
        </authorList>
    </citation>
    <scope>NUCLEOTIDE SEQUENCE [LARGE SCALE GENOMIC DNA]</scope>
    <source>
        <strain evidence="2 3">TK19101</strain>
    </source>
</reference>
<evidence type="ECO:0000313" key="2">
    <source>
        <dbReference type="EMBL" id="MEC3863327.1"/>
    </source>
</evidence>
<evidence type="ECO:0000256" key="1">
    <source>
        <dbReference type="SAM" id="MobiDB-lite"/>
    </source>
</evidence>
<sequence length="49" mass="5785">MLGIFADMMMTASRQGPSRPNRKERPWMPPARFWTAGDRILFDRDRSDD</sequence>
<comment type="caution">
    <text evidence="2">The sequence shown here is derived from an EMBL/GenBank/DDBJ whole genome shotgun (WGS) entry which is preliminary data.</text>
</comment>
<protein>
    <submittedName>
        <fullName evidence="2">Uncharacterized protein</fullName>
    </submittedName>
</protein>
<accession>A0ABU6HLI7</accession>
<feature type="region of interest" description="Disordered" evidence="1">
    <location>
        <begin position="1"/>
        <end position="29"/>
    </location>
</feature>
<dbReference type="EMBL" id="JAYLLH010000049">
    <property type="protein sequence ID" value="MEC3863327.1"/>
    <property type="molecule type" value="Genomic_DNA"/>
</dbReference>
<gene>
    <name evidence="2" type="ORF">VK792_18720</name>
</gene>
<evidence type="ECO:0000313" key="3">
    <source>
        <dbReference type="Proteomes" id="UP001348149"/>
    </source>
</evidence>
<proteinExistence type="predicted"/>
<dbReference type="Proteomes" id="UP001348149">
    <property type="component" value="Unassembled WGS sequence"/>
</dbReference>
<dbReference type="RefSeq" id="WP_326299393.1">
    <property type="nucleotide sequence ID" value="NZ_JAYLLH010000049.1"/>
</dbReference>
<name>A0ABU6HLI7_9RHOB</name>